<dbReference type="PANTHER" id="PTHR10903">
    <property type="entry name" value="GTPASE, IMAP FAMILY MEMBER-RELATED"/>
    <property type="match status" value="1"/>
</dbReference>
<dbReference type="CDD" id="cd01852">
    <property type="entry name" value="AIG1"/>
    <property type="match status" value="1"/>
</dbReference>
<dbReference type="PROSITE" id="PS51720">
    <property type="entry name" value="G_AIG1"/>
    <property type="match status" value="1"/>
</dbReference>
<keyword evidence="2" id="KW-0547">Nucleotide-binding</keyword>
<dbReference type="InterPro" id="IPR006703">
    <property type="entry name" value="G_AIG1"/>
</dbReference>
<protein>
    <recommendedName>
        <fullName evidence="4">AIG1-type G domain-containing protein</fullName>
    </recommendedName>
</protein>
<sequence length="227" mass="25450">IGSPNRRLTRRIPVRSNTCDEEQTAGDSLSSRRIVLLGKTGVGKSAAGNTILGQNVFKSEQSTCSVTSDCSKEHTTVSGRSLSVVDTPGFFDTYMNPEQLITEIGRSVYESSPGPHAFLLVFPVHMRFTDQEVQIPQIIEIMFGQEVLKYSIILFTHGDQLKKSVEEFIEHNSRLRHLVQQCGGRFRVFNNEDENNREQVNDLLQKIDTMVEQNGGGHYSNQISMKA</sequence>
<dbReference type="InterPro" id="IPR027417">
    <property type="entry name" value="P-loop_NTPase"/>
</dbReference>
<accession>A0A673N8V7</accession>
<feature type="domain" description="AIG1-type G" evidence="4">
    <location>
        <begin position="29"/>
        <end position="227"/>
    </location>
</feature>
<comment type="similarity">
    <text evidence="1">Belongs to the TRAFAC class TrmE-Era-EngA-EngB-Septin-like GTPase superfamily. AIG1/Toc34/Toc159-like paraseptin GTPase family. IAN subfamily.</text>
</comment>
<keyword evidence="6" id="KW-1185">Reference proteome</keyword>
<dbReference type="AlphaFoldDB" id="A0A673N8V7"/>
<evidence type="ECO:0000313" key="6">
    <source>
        <dbReference type="Proteomes" id="UP000472270"/>
    </source>
</evidence>
<evidence type="ECO:0000256" key="1">
    <source>
        <dbReference type="ARBA" id="ARBA00008535"/>
    </source>
</evidence>
<dbReference type="Proteomes" id="UP000472270">
    <property type="component" value="Unassembled WGS sequence"/>
</dbReference>
<dbReference type="SUPFAM" id="SSF52540">
    <property type="entry name" value="P-loop containing nucleoside triphosphate hydrolases"/>
    <property type="match status" value="1"/>
</dbReference>
<dbReference type="Pfam" id="PF04548">
    <property type="entry name" value="AIG1"/>
    <property type="match status" value="1"/>
</dbReference>
<proteinExistence type="inferred from homology"/>
<evidence type="ECO:0000259" key="4">
    <source>
        <dbReference type="PROSITE" id="PS51720"/>
    </source>
</evidence>
<reference evidence="5" key="2">
    <citation type="submission" date="2025-09" db="UniProtKB">
        <authorList>
            <consortium name="Ensembl"/>
        </authorList>
    </citation>
    <scope>IDENTIFICATION</scope>
</reference>
<dbReference type="Ensembl" id="ENSSRHT00000104540.1">
    <property type="protein sequence ID" value="ENSSRHP00000101795.1"/>
    <property type="gene ID" value="ENSSRHG00000049854.1"/>
</dbReference>
<evidence type="ECO:0000313" key="5">
    <source>
        <dbReference type="Ensembl" id="ENSSRHP00000101795.1"/>
    </source>
</evidence>
<dbReference type="Gene3D" id="3.40.50.300">
    <property type="entry name" value="P-loop containing nucleotide triphosphate hydrolases"/>
    <property type="match status" value="1"/>
</dbReference>
<reference evidence="5" key="1">
    <citation type="submission" date="2025-08" db="UniProtKB">
        <authorList>
            <consortium name="Ensembl"/>
        </authorList>
    </citation>
    <scope>IDENTIFICATION</scope>
</reference>
<dbReference type="PANTHER" id="PTHR10903:SF186">
    <property type="entry name" value="GTPASE IMAP FAMILY MEMBER 4-LIKE-RELATED"/>
    <property type="match status" value="1"/>
</dbReference>
<evidence type="ECO:0000256" key="2">
    <source>
        <dbReference type="ARBA" id="ARBA00022741"/>
    </source>
</evidence>
<dbReference type="GO" id="GO:0005525">
    <property type="term" value="F:GTP binding"/>
    <property type="evidence" value="ECO:0007669"/>
    <property type="project" value="UniProtKB-KW"/>
</dbReference>
<evidence type="ECO:0000256" key="3">
    <source>
        <dbReference type="ARBA" id="ARBA00023134"/>
    </source>
</evidence>
<organism evidence="5 6">
    <name type="scientific">Sinocyclocheilus rhinocerous</name>
    <dbReference type="NCBI Taxonomy" id="307959"/>
    <lineage>
        <taxon>Eukaryota</taxon>
        <taxon>Metazoa</taxon>
        <taxon>Chordata</taxon>
        <taxon>Craniata</taxon>
        <taxon>Vertebrata</taxon>
        <taxon>Euteleostomi</taxon>
        <taxon>Actinopterygii</taxon>
        <taxon>Neopterygii</taxon>
        <taxon>Teleostei</taxon>
        <taxon>Ostariophysi</taxon>
        <taxon>Cypriniformes</taxon>
        <taxon>Cyprinidae</taxon>
        <taxon>Cyprininae</taxon>
        <taxon>Sinocyclocheilus</taxon>
    </lineage>
</organism>
<name>A0A673N8V7_9TELE</name>
<keyword evidence="3" id="KW-0342">GTP-binding</keyword>
<dbReference type="FunFam" id="3.40.50.300:FF:000366">
    <property type="entry name" value="GTPase, IMAP family member 2"/>
    <property type="match status" value="1"/>
</dbReference>
<dbReference type="InterPro" id="IPR045058">
    <property type="entry name" value="GIMA/IAN/Toc"/>
</dbReference>